<dbReference type="InterPro" id="IPR036328">
    <property type="entry name" value="MliC_sf"/>
</dbReference>
<dbReference type="AlphaFoldDB" id="A0A176XGJ7"/>
<dbReference type="Pfam" id="PF09864">
    <property type="entry name" value="MliC"/>
    <property type="match status" value="1"/>
</dbReference>
<keyword evidence="4" id="KW-0449">Lipoprotein</keyword>
<feature type="signal peptide" evidence="5">
    <location>
        <begin position="1"/>
        <end position="21"/>
    </location>
</feature>
<comment type="caution">
    <text evidence="7">The sequence shown here is derived from an EMBL/GenBank/DDBJ whole genome shotgun (WGS) entry which is preliminary data.</text>
</comment>
<dbReference type="Proteomes" id="UP000077098">
    <property type="component" value="Unassembled WGS sequence"/>
</dbReference>
<evidence type="ECO:0000256" key="1">
    <source>
        <dbReference type="ARBA" id="ARBA00022729"/>
    </source>
</evidence>
<feature type="chain" id="PRO_5008053509" evidence="5">
    <location>
        <begin position="22"/>
        <end position="110"/>
    </location>
</feature>
<keyword evidence="1 5" id="KW-0732">Signal</keyword>
<evidence type="ECO:0000256" key="4">
    <source>
        <dbReference type="ARBA" id="ARBA00023288"/>
    </source>
</evidence>
<organism evidence="7 8">
    <name type="scientific">Agrobacterium tumefaciens</name>
    <dbReference type="NCBI Taxonomy" id="358"/>
    <lineage>
        <taxon>Bacteria</taxon>
        <taxon>Pseudomonadati</taxon>
        <taxon>Pseudomonadota</taxon>
        <taxon>Alphaproteobacteria</taxon>
        <taxon>Hyphomicrobiales</taxon>
        <taxon>Rhizobiaceae</taxon>
        <taxon>Rhizobium/Agrobacterium group</taxon>
        <taxon>Agrobacterium</taxon>
        <taxon>Agrobacterium tumefaciens complex</taxon>
    </lineage>
</organism>
<gene>
    <name evidence="7" type="ORF">A7J57_21800</name>
</gene>
<name>A0A176XGJ7_AGRTU</name>
<dbReference type="InterPro" id="IPR018660">
    <property type="entry name" value="MliC"/>
</dbReference>
<sequence>MKILSLTFMSILALGAHVSSAAAGSTTVDAVSYACANNETMRVVYVNGADGKSFAILLQMDEMIPMAEQRAASGAVYKAINRNYTYVLRTEGNNATLSDSRKTLLSGCTE</sequence>
<keyword evidence="3" id="KW-0564">Palmitate</keyword>
<evidence type="ECO:0000256" key="5">
    <source>
        <dbReference type="SAM" id="SignalP"/>
    </source>
</evidence>
<reference evidence="7 8" key="1">
    <citation type="submission" date="2016-05" db="EMBL/GenBank/DDBJ databases">
        <authorList>
            <person name="Lavstsen T."/>
            <person name="Jespersen J.S."/>
        </authorList>
    </citation>
    <scope>NUCLEOTIDE SEQUENCE [LARGE SCALE GENOMIC DNA]</scope>
    <source>
        <strain evidence="7 8">KCJ1736</strain>
    </source>
</reference>
<protein>
    <submittedName>
        <fullName evidence="7">Lysozyme</fullName>
    </submittedName>
</protein>
<evidence type="ECO:0000256" key="2">
    <source>
        <dbReference type="ARBA" id="ARBA00023136"/>
    </source>
</evidence>
<dbReference type="RefSeq" id="WP_063947804.1">
    <property type="nucleotide sequence ID" value="NZ_LXPS01000005.1"/>
</dbReference>
<evidence type="ECO:0000256" key="3">
    <source>
        <dbReference type="ARBA" id="ARBA00023139"/>
    </source>
</evidence>
<dbReference type="Gene3D" id="2.40.128.200">
    <property type="match status" value="1"/>
</dbReference>
<feature type="domain" description="C-type lysozyme inhibitor" evidence="6">
    <location>
        <begin position="33"/>
        <end position="103"/>
    </location>
</feature>
<accession>A0A176XGJ7</accession>
<evidence type="ECO:0000313" key="8">
    <source>
        <dbReference type="Proteomes" id="UP000077098"/>
    </source>
</evidence>
<dbReference type="SUPFAM" id="SSF141488">
    <property type="entry name" value="YdhA-like"/>
    <property type="match status" value="1"/>
</dbReference>
<keyword evidence="2" id="KW-0472">Membrane</keyword>
<dbReference type="EMBL" id="LXPS01000005">
    <property type="protein sequence ID" value="OAE48648.1"/>
    <property type="molecule type" value="Genomic_DNA"/>
</dbReference>
<proteinExistence type="predicted"/>
<evidence type="ECO:0000313" key="7">
    <source>
        <dbReference type="EMBL" id="OAE48648.1"/>
    </source>
</evidence>
<evidence type="ECO:0000259" key="6">
    <source>
        <dbReference type="Pfam" id="PF09864"/>
    </source>
</evidence>